<sequence length="61" mass="7106">MDAASAQRFIKAIVHDKTQNLLRIVEEVCRRYPPNEDLEFIRYLLGMIVLETDDGNGKDQR</sequence>
<evidence type="ECO:0000313" key="1">
    <source>
        <dbReference type="EMBL" id="SCW66518.1"/>
    </source>
</evidence>
<dbReference type="Proteomes" id="UP000199542">
    <property type="component" value="Unassembled WGS sequence"/>
</dbReference>
<dbReference type="AlphaFoldDB" id="A0A1G4SBW1"/>
<dbReference type="RefSeq" id="WP_092586268.1">
    <property type="nucleotide sequence ID" value="NZ_FMTM01000005.1"/>
</dbReference>
<evidence type="ECO:0000313" key="2">
    <source>
        <dbReference type="Proteomes" id="UP000199542"/>
    </source>
</evidence>
<gene>
    <name evidence="1" type="ORF">SAMN02927900_03604</name>
</gene>
<organism evidence="1 2">
    <name type="scientific">Rhizobium mongolense subsp. loessense</name>
    <dbReference type="NCBI Taxonomy" id="158890"/>
    <lineage>
        <taxon>Bacteria</taxon>
        <taxon>Pseudomonadati</taxon>
        <taxon>Pseudomonadota</taxon>
        <taxon>Alphaproteobacteria</taxon>
        <taxon>Hyphomicrobiales</taxon>
        <taxon>Rhizobiaceae</taxon>
        <taxon>Rhizobium/Agrobacterium group</taxon>
        <taxon>Rhizobium</taxon>
    </lineage>
</organism>
<proteinExistence type="predicted"/>
<protein>
    <submittedName>
        <fullName evidence="1">Uncharacterized protein</fullName>
    </submittedName>
</protein>
<accession>A0A1G4SBW1</accession>
<dbReference type="EMBL" id="FMTM01000005">
    <property type="protein sequence ID" value="SCW66518.1"/>
    <property type="molecule type" value="Genomic_DNA"/>
</dbReference>
<name>A0A1G4SBW1_9HYPH</name>
<reference evidence="1 2" key="1">
    <citation type="submission" date="2016-10" db="EMBL/GenBank/DDBJ databases">
        <authorList>
            <person name="de Groot N.N."/>
        </authorList>
    </citation>
    <scope>NUCLEOTIDE SEQUENCE [LARGE SCALE GENOMIC DNA]</scope>
    <source>
        <strain evidence="1 2">CGMCC 1.3401</strain>
    </source>
</reference>